<evidence type="ECO:0000256" key="6">
    <source>
        <dbReference type="ARBA" id="ARBA00022741"/>
    </source>
</evidence>
<dbReference type="InterPro" id="IPR003594">
    <property type="entry name" value="HATPase_dom"/>
</dbReference>
<dbReference type="InterPro" id="IPR050351">
    <property type="entry name" value="BphY/WalK/GraS-like"/>
</dbReference>
<dbReference type="GO" id="GO:0000155">
    <property type="term" value="F:phosphorelay sensor kinase activity"/>
    <property type="evidence" value="ECO:0007669"/>
    <property type="project" value="InterPro"/>
</dbReference>
<dbReference type="SMART" id="SM00387">
    <property type="entry name" value="HATPase_c"/>
    <property type="match status" value="1"/>
</dbReference>
<keyword evidence="6" id="KW-0547">Nucleotide-binding</keyword>
<evidence type="ECO:0000256" key="4">
    <source>
        <dbReference type="ARBA" id="ARBA00022553"/>
    </source>
</evidence>
<evidence type="ECO:0000256" key="1">
    <source>
        <dbReference type="ARBA" id="ARBA00000085"/>
    </source>
</evidence>
<dbReference type="InterPro" id="IPR036097">
    <property type="entry name" value="HisK_dim/P_sf"/>
</dbReference>
<dbReference type="PROSITE" id="PS50109">
    <property type="entry name" value="HIS_KIN"/>
    <property type="match status" value="1"/>
</dbReference>
<evidence type="ECO:0000313" key="14">
    <source>
        <dbReference type="Proteomes" id="UP000187172"/>
    </source>
</evidence>
<feature type="domain" description="Histidine kinase" evidence="12">
    <location>
        <begin position="256"/>
        <end position="474"/>
    </location>
</feature>
<keyword evidence="11" id="KW-0472">Membrane</keyword>
<reference evidence="13 14" key="1">
    <citation type="submission" date="2016-11" db="EMBL/GenBank/DDBJ databases">
        <title>Paenibacillus species isolates.</title>
        <authorList>
            <person name="Beno S.M."/>
        </authorList>
    </citation>
    <scope>NUCLEOTIDE SEQUENCE [LARGE SCALE GENOMIC DNA]</scope>
    <source>
        <strain evidence="13 14">FSL R5-0378</strain>
    </source>
</reference>
<gene>
    <name evidence="13" type="ORF">BK138_03435</name>
</gene>
<evidence type="ECO:0000256" key="8">
    <source>
        <dbReference type="ARBA" id="ARBA00022840"/>
    </source>
</evidence>
<dbReference type="CDD" id="cd00082">
    <property type="entry name" value="HisKA"/>
    <property type="match status" value="1"/>
</dbReference>
<sequence length="483" mass="55453">MKWRLTGRYLVSVVLIVVIVIFMNIVVVTGLYLNQFAFPHFSFQSKQNNPDLITRSFGKEVILSDSGMTITGEGKELLDRNQAWIQVLDENGQEVYGYHVPPDARTKYTPMDMVQTYKYIEKELMSTVFVGEKQVKQQRYSYLIGFKNTYLERNVLTYDIRSVVHFFKIGSLAVMGVDGFIALCIAYLFSKKLTRPLHTLIDGIKQLAHKKYGVHYEPQGVYKDVFHHVNLLSTELEASEAERKKLDRMKEEWIANITHDIKTPLASIQGYAEMMRDKDYEFTIGEMRDYAEIIEQKSHYLKDVIEDLNLSTRLKNKNITLNLNSVNLVSLVRSVIIDVLNDPRYSGRNIDFSYNEETIQAKVDDLLIRRAVSNLIYNAMVHNAEDTVIEVGVEKTADSVAMIIEDHGKGIRKEELDRIFDRYYRGTHTGEKHKGSGLGMAIAHDIVEAHGGEIRVTSELHQGTKIEIRLHSLPEVHKSDEIL</sequence>
<dbReference type="GO" id="GO:0030295">
    <property type="term" value="F:protein kinase activator activity"/>
    <property type="evidence" value="ECO:0007669"/>
    <property type="project" value="TreeGrafter"/>
</dbReference>
<comment type="catalytic activity">
    <reaction evidence="1">
        <text>ATP + protein L-histidine = ADP + protein N-phospho-L-histidine.</text>
        <dbReference type="EC" id="2.7.13.3"/>
    </reaction>
</comment>
<keyword evidence="11" id="KW-1133">Transmembrane helix</keyword>
<dbReference type="GO" id="GO:0007234">
    <property type="term" value="P:osmosensory signaling via phosphorelay pathway"/>
    <property type="evidence" value="ECO:0007669"/>
    <property type="project" value="TreeGrafter"/>
</dbReference>
<protein>
    <recommendedName>
        <fullName evidence="3">histidine kinase</fullName>
        <ecNumber evidence="3">2.7.13.3</ecNumber>
    </recommendedName>
</protein>
<evidence type="ECO:0000256" key="3">
    <source>
        <dbReference type="ARBA" id="ARBA00012438"/>
    </source>
</evidence>
<keyword evidence="14" id="KW-1185">Reference proteome</keyword>
<dbReference type="GO" id="GO:0005524">
    <property type="term" value="F:ATP binding"/>
    <property type="evidence" value="ECO:0007669"/>
    <property type="project" value="UniProtKB-KW"/>
</dbReference>
<dbReference type="Pfam" id="PF02518">
    <property type="entry name" value="HATPase_c"/>
    <property type="match status" value="1"/>
</dbReference>
<dbReference type="FunFam" id="3.30.565.10:FF:000006">
    <property type="entry name" value="Sensor histidine kinase WalK"/>
    <property type="match status" value="1"/>
</dbReference>
<keyword evidence="4" id="KW-0597">Phosphoprotein</keyword>
<feature type="transmembrane region" description="Helical" evidence="11">
    <location>
        <begin position="9"/>
        <end position="33"/>
    </location>
</feature>
<dbReference type="PRINTS" id="PR00344">
    <property type="entry name" value="BCTRLSENSOR"/>
</dbReference>
<dbReference type="RefSeq" id="WP_076165771.1">
    <property type="nucleotide sequence ID" value="NZ_MRTP01000001.1"/>
</dbReference>
<dbReference type="InterPro" id="IPR036890">
    <property type="entry name" value="HATPase_C_sf"/>
</dbReference>
<keyword evidence="9" id="KW-0902">Two-component regulatory system</keyword>
<dbReference type="SUPFAM" id="SSF47384">
    <property type="entry name" value="Homodimeric domain of signal transducing histidine kinase"/>
    <property type="match status" value="1"/>
</dbReference>
<name>A0A1R1F0Y4_9BACL</name>
<evidence type="ECO:0000256" key="2">
    <source>
        <dbReference type="ARBA" id="ARBA00004651"/>
    </source>
</evidence>
<keyword evidence="5" id="KW-0808">Transferase</keyword>
<evidence type="ECO:0000256" key="5">
    <source>
        <dbReference type="ARBA" id="ARBA00022679"/>
    </source>
</evidence>
<dbReference type="InterPro" id="IPR003661">
    <property type="entry name" value="HisK_dim/P_dom"/>
</dbReference>
<dbReference type="SMART" id="SM00388">
    <property type="entry name" value="HisKA"/>
    <property type="match status" value="1"/>
</dbReference>
<evidence type="ECO:0000256" key="11">
    <source>
        <dbReference type="SAM" id="Phobius"/>
    </source>
</evidence>
<dbReference type="GO" id="GO:0000156">
    <property type="term" value="F:phosphorelay response regulator activity"/>
    <property type="evidence" value="ECO:0007669"/>
    <property type="project" value="TreeGrafter"/>
</dbReference>
<accession>A0A1R1F0Y4</accession>
<dbReference type="AlphaFoldDB" id="A0A1R1F0Y4"/>
<keyword evidence="8" id="KW-0067">ATP-binding</keyword>
<dbReference type="CDD" id="cd00075">
    <property type="entry name" value="HATPase"/>
    <property type="match status" value="1"/>
</dbReference>
<dbReference type="Proteomes" id="UP000187172">
    <property type="component" value="Unassembled WGS sequence"/>
</dbReference>
<dbReference type="PANTHER" id="PTHR42878:SF7">
    <property type="entry name" value="SENSOR HISTIDINE KINASE GLRK"/>
    <property type="match status" value="1"/>
</dbReference>
<evidence type="ECO:0000259" key="12">
    <source>
        <dbReference type="PROSITE" id="PS50109"/>
    </source>
</evidence>
<keyword evidence="11" id="KW-0812">Transmembrane</keyword>
<organism evidence="13 14">
    <name type="scientific">Paenibacillus rhizosphaerae</name>
    <dbReference type="NCBI Taxonomy" id="297318"/>
    <lineage>
        <taxon>Bacteria</taxon>
        <taxon>Bacillati</taxon>
        <taxon>Bacillota</taxon>
        <taxon>Bacilli</taxon>
        <taxon>Bacillales</taxon>
        <taxon>Paenibacillaceae</taxon>
        <taxon>Paenibacillus</taxon>
    </lineage>
</organism>
<evidence type="ECO:0000256" key="10">
    <source>
        <dbReference type="SAM" id="Coils"/>
    </source>
</evidence>
<dbReference type="Pfam" id="PF00512">
    <property type="entry name" value="HisKA"/>
    <property type="match status" value="1"/>
</dbReference>
<dbReference type="EMBL" id="MRTP01000001">
    <property type="protein sequence ID" value="OMF57662.1"/>
    <property type="molecule type" value="Genomic_DNA"/>
</dbReference>
<proteinExistence type="predicted"/>
<keyword evidence="7 13" id="KW-0418">Kinase</keyword>
<feature type="coiled-coil region" evidence="10">
    <location>
        <begin position="229"/>
        <end position="256"/>
    </location>
</feature>
<dbReference type="EC" id="2.7.13.3" evidence="3"/>
<evidence type="ECO:0000313" key="13">
    <source>
        <dbReference type="EMBL" id="OMF57662.1"/>
    </source>
</evidence>
<dbReference type="SUPFAM" id="SSF55874">
    <property type="entry name" value="ATPase domain of HSP90 chaperone/DNA topoisomerase II/histidine kinase"/>
    <property type="match status" value="1"/>
</dbReference>
<dbReference type="InterPro" id="IPR005467">
    <property type="entry name" value="His_kinase_dom"/>
</dbReference>
<dbReference type="STRING" id="297318.BK138_03435"/>
<dbReference type="Gene3D" id="1.10.287.130">
    <property type="match status" value="1"/>
</dbReference>
<keyword evidence="10" id="KW-0175">Coiled coil</keyword>
<dbReference type="Gene3D" id="3.30.565.10">
    <property type="entry name" value="Histidine kinase-like ATPase, C-terminal domain"/>
    <property type="match status" value="1"/>
</dbReference>
<comment type="subcellular location">
    <subcellularLocation>
        <location evidence="2">Cell membrane</location>
        <topology evidence="2">Multi-pass membrane protein</topology>
    </subcellularLocation>
</comment>
<evidence type="ECO:0000256" key="9">
    <source>
        <dbReference type="ARBA" id="ARBA00023012"/>
    </source>
</evidence>
<dbReference type="PANTHER" id="PTHR42878">
    <property type="entry name" value="TWO-COMPONENT HISTIDINE KINASE"/>
    <property type="match status" value="1"/>
</dbReference>
<dbReference type="GO" id="GO:0005886">
    <property type="term" value="C:plasma membrane"/>
    <property type="evidence" value="ECO:0007669"/>
    <property type="project" value="UniProtKB-SubCell"/>
</dbReference>
<dbReference type="InterPro" id="IPR004358">
    <property type="entry name" value="Sig_transdc_His_kin-like_C"/>
</dbReference>
<evidence type="ECO:0000256" key="7">
    <source>
        <dbReference type="ARBA" id="ARBA00022777"/>
    </source>
</evidence>
<comment type="caution">
    <text evidence="13">The sequence shown here is derived from an EMBL/GenBank/DDBJ whole genome shotgun (WGS) entry which is preliminary data.</text>
</comment>